<feature type="transmembrane region" description="Helical" evidence="2">
    <location>
        <begin position="244"/>
        <end position="265"/>
    </location>
</feature>
<feature type="compositionally biased region" description="Low complexity" evidence="1">
    <location>
        <begin position="8"/>
        <end position="18"/>
    </location>
</feature>
<feature type="domain" description="Heparan-alpha-glucosaminide N-acetyltransferase catalytic" evidence="3">
    <location>
        <begin position="49"/>
        <end position="237"/>
    </location>
</feature>
<reference evidence="5" key="1">
    <citation type="journal article" date="2019" name="Int. J. Syst. Evol. Microbiol.">
        <title>The Global Catalogue of Microorganisms (GCM) 10K type strain sequencing project: providing services to taxonomists for standard genome sequencing and annotation.</title>
        <authorList>
            <consortium name="The Broad Institute Genomics Platform"/>
            <consortium name="The Broad Institute Genome Sequencing Center for Infectious Disease"/>
            <person name="Wu L."/>
            <person name="Ma J."/>
        </authorList>
    </citation>
    <scope>NUCLEOTIDE SEQUENCE [LARGE SCALE GENOMIC DNA]</scope>
    <source>
        <strain evidence="5">JCM 18055</strain>
    </source>
</reference>
<feature type="region of interest" description="Disordered" evidence="1">
    <location>
        <begin position="416"/>
        <end position="438"/>
    </location>
</feature>
<evidence type="ECO:0000256" key="2">
    <source>
        <dbReference type="SAM" id="Phobius"/>
    </source>
</evidence>
<dbReference type="Proteomes" id="UP001500325">
    <property type="component" value="Unassembled WGS sequence"/>
</dbReference>
<evidence type="ECO:0000256" key="1">
    <source>
        <dbReference type="SAM" id="MobiDB-lite"/>
    </source>
</evidence>
<keyword evidence="2" id="KW-1133">Transmembrane helix</keyword>
<feature type="transmembrane region" description="Helical" evidence="2">
    <location>
        <begin position="145"/>
        <end position="162"/>
    </location>
</feature>
<dbReference type="PANTHER" id="PTHR30590">
    <property type="entry name" value="INNER MEMBRANE PROTEIN"/>
    <property type="match status" value="1"/>
</dbReference>
<keyword evidence="5" id="KW-1185">Reference proteome</keyword>
<feature type="region of interest" description="Disordered" evidence="1">
    <location>
        <begin position="1"/>
        <end position="23"/>
    </location>
</feature>
<feature type="transmembrane region" description="Helical" evidence="2">
    <location>
        <begin position="119"/>
        <end position="139"/>
    </location>
</feature>
<feature type="compositionally biased region" description="Pro residues" evidence="1">
    <location>
        <begin position="502"/>
        <end position="518"/>
    </location>
</feature>
<feature type="compositionally biased region" description="Acidic residues" evidence="1">
    <location>
        <begin position="519"/>
        <end position="534"/>
    </location>
</feature>
<protein>
    <recommendedName>
        <fullName evidence="3">Heparan-alpha-glucosaminide N-acetyltransferase catalytic domain-containing protein</fullName>
    </recommendedName>
</protein>
<dbReference type="InterPro" id="IPR012429">
    <property type="entry name" value="HGSNAT_cat"/>
</dbReference>
<feature type="transmembrane region" description="Helical" evidence="2">
    <location>
        <begin position="55"/>
        <end position="75"/>
    </location>
</feature>
<accession>A0ABP8XCP1</accession>
<feature type="transmembrane region" description="Helical" evidence="2">
    <location>
        <begin position="169"/>
        <end position="188"/>
    </location>
</feature>
<dbReference type="InterPro" id="IPR052529">
    <property type="entry name" value="Bact_Transport_Assoc"/>
</dbReference>
<keyword evidence="2" id="KW-0812">Transmembrane</keyword>
<gene>
    <name evidence="4" type="ORF">GCM10023215_48830</name>
</gene>
<dbReference type="Pfam" id="PF07786">
    <property type="entry name" value="HGSNAT_cat"/>
    <property type="match status" value="1"/>
</dbReference>
<dbReference type="PANTHER" id="PTHR30590:SF3">
    <property type="entry name" value="HYPOTHETICAL MEMBRANE SPANNING PROTEIN"/>
    <property type="match status" value="1"/>
</dbReference>
<evidence type="ECO:0000259" key="3">
    <source>
        <dbReference type="Pfam" id="PF07786"/>
    </source>
</evidence>
<dbReference type="EMBL" id="BAABIC010000018">
    <property type="protein sequence ID" value="GAA4703507.1"/>
    <property type="molecule type" value="Genomic_DNA"/>
</dbReference>
<feature type="region of interest" description="Disordered" evidence="1">
    <location>
        <begin position="471"/>
        <end position="534"/>
    </location>
</feature>
<comment type="caution">
    <text evidence="4">The sequence shown here is derived from an EMBL/GenBank/DDBJ whole genome shotgun (WGS) entry which is preliminary data.</text>
</comment>
<sequence>MSISSVRAGPAWAGPAWAEQPRAGQPTLPVAADQPTVPLRIPPARRDSRVVGVDAARGMALIGMMATHVFPVFGADGSPTAATVIAAGRAVSTFVLVAGVGVAFLSGGRGGKPAAAAGLVVRAVLIGLLGLVFGLLSPANGIDGILPFYGVFFLLAVPLLWLGPRALTAVTAVAFLLGPVALVATAGLPRATTDPTLATLVQDPAGLLLQLFVTGEYPAVVYLGYLAAGLAIGRLDLSSTRVGWALLGGGVVLAAGSRIVSWVLLYPLGGLAEVTAVAARGDVPAAEIAQRLLWEAYPLPTWWYLALPTPHSHSPVDLAHTLGCAMALLGALLLLTRVDAVRRLLSPLAAAGELSLTLYCAHLVVLASGILSDEPVVLLLAMVLGALAVAVAWRRTVGRGPLETLVSVPATAARRAVGGRRTGTTRTTRKADSPRPDRGRAMAVALAVVLLGLGFVLALDPDDASGAVAEDVETVTEADEQVEPPAVAPLPPRAPEQAEPPAVEPPAVEPPAAGPEPPGEADDEQQDEPEDPTS</sequence>
<evidence type="ECO:0000313" key="4">
    <source>
        <dbReference type="EMBL" id="GAA4703507.1"/>
    </source>
</evidence>
<proteinExistence type="predicted"/>
<feature type="transmembrane region" description="Helical" evidence="2">
    <location>
        <begin position="208"/>
        <end position="232"/>
    </location>
</feature>
<feature type="transmembrane region" description="Helical" evidence="2">
    <location>
        <begin position="439"/>
        <end position="459"/>
    </location>
</feature>
<feature type="compositionally biased region" description="Acidic residues" evidence="1">
    <location>
        <begin position="471"/>
        <end position="482"/>
    </location>
</feature>
<evidence type="ECO:0000313" key="5">
    <source>
        <dbReference type="Proteomes" id="UP001500325"/>
    </source>
</evidence>
<keyword evidence="2" id="KW-0472">Membrane</keyword>
<feature type="transmembrane region" description="Helical" evidence="2">
    <location>
        <begin position="81"/>
        <end position="107"/>
    </location>
</feature>
<name>A0ABP8XCP1_9PSEU</name>
<feature type="compositionally biased region" description="Basic and acidic residues" evidence="1">
    <location>
        <begin position="429"/>
        <end position="438"/>
    </location>
</feature>
<feature type="transmembrane region" description="Helical" evidence="2">
    <location>
        <begin position="348"/>
        <end position="370"/>
    </location>
</feature>
<feature type="transmembrane region" description="Helical" evidence="2">
    <location>
        <begin position="318"/>
        <end position="336"/>
    </location>
</feature>
<organism evidence="4 5">
    <name type="scientific">Pseudonocardia yuanmonensis</name>
    <dbReference type="NCBI Taxonomy" id="1095914"/>
    <lineage>
        <taxon>Bacteria</taxon>
        <taxon>Bacillati</taxon>
        <taxon>Actinomycetota</taxon>
        <taxon>Actinomycetes</taxon>
        <taxon>Pseudonocardiales</taxon>
        <taxon>Pseudonocardiaceae</taxon>
        <taxon>Pseudonocardia</taxon>
    </lineage>
</organism>
<dbReference type="RefSeq" id="WP_345383070.1">
    <property type="nucleotide sequence ID" value="NZ_BAABIC010000018.1"/>
</dbReference>
<feature type="transmembrane region" description="Helical" evidence="2">
    <location>
        <begin position="376"/>
        <end position="393"/>
    </location>
</feature>